<organism evidence="2 3">
    <name type="scientific">Adiantum capillus-veneris</name>
    <name type="common">Maidenhair fern</name>
    <dbReference type="NCBI Taxonomy" id="13818"/>
    <lineage>
        <taxon>Eukaryota</taxon>
        <taxon>Viridiplantae</taxon>
        <taxon>Streptophyta</taxon>
        <taxon>Embryophyta</taxon>
        <taxon>Tracheophyta</taxon>
        <taxon>Polypodiopsida</taxon>
        <taxon>Polypodiidae</taxon>
        <taxon>Polypodiales</taxon>
        <taxon>Pteridineae</taxon>
        <taxon>Pteridaceae</taxon>
        <taxon>Vittarioideae</taxon>
        <taxon>Adiantum</taxon>
    </lineage>
</organism>
<evidence type="ECO:0000313" key="3">
    <source>
        <dbReference type="Proteomes" id="UP000886520"/>
    </source>
</evidence>
<evidence type="ECO:0000256" key="1">
    <source>
        <dbReference type="SAM" id="MobiDB-lite"/>
    </source>
</evidence>
<feature type="compositionally biased region" description="Polar residues" evidence="1">
    <location>
        <begin position="364"/>
        <end position="379"/>
    </location>
</feature>
<feature type="compositionally biased region" description="Basic and acidic residues" evidence="1">
    <location>
        <begin position="406"/>
        <end position="416"/>
    </location>
</feature>
<feature type="compositionally biased region" description="Acidic residues" evidence="1">
    <location>
        <begin position="396"/>
        <end position="405"/>
    </location>
</feature>
<gene>
    <name evidence="2" type="ORF">GOP47_0016688</name>
</gene>
<protein>
    <submittedName>
        <fullName evidence="2">Uncharacterized protein</fullName>
    </submittedName>
</protein>
<comment type="caution">
    <text evidence="2">The sequence shown here is derived from an EMBL/GenBank/DDBJ whole genome shotgun (WGS) entry which is preliminary data.</text>
</comment>
<name>A0A9D4UJ20_ADICA</name>
<feature type="compositionally biased region" description="Acidic residues" evidence="1">
    <location>
        <begin position="427"/>
        <end position="437"/>
    </location>
</feature>
<dbReference type="Proteomes" id="UP000886520">
    <property type="component" value="Chromosome 16"/>
</dbReference>
<keyword evidence="3" id="KW-1185">Reference proteome</keyword>
<sequence length="445" mass="50963">MGKKMHLLRIFPREAFPHVQLKPRRSKHGGRHVLQVECKVAGAVLVQSELRDTRLLVGGTYRTLTMACMASNFTNRLMREVRKEVKYRLREEPDKLQHLRDVKDHEYIRVPHINNSAMDPFDWCKVRFYSKNPNNFDYWVKDVVGKLLNNKRTHREANAKISEQANKYAEQIIILTSGKRERDPEKPENEYQDPDHWRNKINDYLASAQFNVHDPMGKPQAKNLKNVQINYLYAPRITAVGGGPNMMPLVYHLHIDGPALGSPCFFNKNFTVCSKRVKSLDRSKAQGHFSKLEKNFFLGNDILTLPRIHISTYKDHNYFGGTFLEDYVKDVGLKVLPWSNHQHKEHTFPQDPLSEDAIKKLDFNQGTTPDPLQPKQSSNENDRMGRGGIDNVEQGDTQEDVEMNDNDAHAEDEKGYGSDSGSSGSDSDSESDGDNSTDNEVMPNI</sequence>
<feature type="compositionally biased region" description="Low complexity" evidence="1">
    <location>
        <begin position="417"/>
        <end position="426"/>
    </location>
</feature>
<dbReference type="EMBL" id="JABFUD020000016">
    <property type="protein sequence ID" value="KAI5068343.1"/>
    <property type="molecule type" value="Genomic_DNA"/>
</dbReference>
<reference evidence="2" key="1">
    <citation type="submission" date="2021-01" db="EMBL/GenBank/DDBJ databases">
        <title>Adiantum capillus-veneris genome.</title>
        <authorList>
            <person name="Fang Y."/>
            <person name="Liao Q."/>
        </authorList>
    </citation>
    <scope>NUCLEOTIDE SEQUENCE</scope>
    <source>
        <strain evidence="2">H3</strain>
        <tissue evidence="2">Leaf</tissue>
    </source>
</reference>
<proteinExistence type="predicted"/>
<feature type="region of interest" description="Disordered" evidence="1">
    <location>
        <begin position="362"/>
        <end position="445"/>
    </location>
</feature>
<accession>A0A9D4UJ20</accession>
<evidence type="ECO:0000313" key="2">
    <source>
        <dbReference type="EMBL" id="KAI5068343.1"/>
    </source>
</evidence>
<dbReference type="AlphaFoldDB" id="A0A9D4UJ20"/>
<dbReference type="OrthoDB" id="1932564at2759"/>